<feature type="region of interest" description="Disordered" evidence="1">
    <location>
        <begin position="108"/>
        <end position="199"/>
    </location>
</feature>
<accession>A0A482XFX6</accession>
<evidence type="ECO:0000313" key="3">
    <source>
        <dbReference type="Proteomes" id="UP000291343"/>
    </source>
</evidence>
<evidence type="ECO:0000313" key="2">
    <source>
        <dbReference type="EMBL" id="RZF44683.1"/>
    </source>
</evidence>
<comment type="caution">
    <text evidence="2">The sequence shown here is derived from an EMBL/GenBank/DDBJ whole genome shotgun (WGS) entry which is preliminary data.</text>
</comment>
<evidence type="ECO:0000256" key="1">
    <source>
        <dbReference type="SAM" id="MobiDB-lite"/>
    </source>
</evidence>
<proteinExistence type="predicted"/>
<feature type="compositionally biased region" description="Polar residues" evidence="1">
    <location>
        <begin position="126"/>
        <end position="136"/>
    </location>
</feature>
<sequence length="199" mass="21444">MAEEAADELPSTVELTLLASNLAAAPRSFGFGEALSFFRRNWGWELPAHLQILGIHGEPKPEPQLQADGLKSPVRFVGILSLKNLQNAPAVGDQSVDNGEIAHTSLVWSSAPREDQESEDELGVPSPNSSERNMSVSRKLKRPDTSIVTRRLSFSEMGHTSPPTVTAMNCGQKGKAVPASRGAYRMGTRSSPRRGAAAR</sequence>
<keyword evidence="3" id="KW-1185">Reference proteome</keyword>
<dbReference type="AlphaFoldDB" id="A0A482XFX6"/>
<name>A0A482XFX6_LAOST</name>
<reference evidence="2 3" key="1">
    <citation type="journal article" date="2017" name="Gigascience">
        <title>Genome sequence of the small brown planthopper, Laodelphax striatellus.</title>
        <authorList>
            <person name="Zhu J."/>
            <person name="Jiang F."/>
            <person name="Wang X."/>
            <person name="Yang P."/>
            <person name="Bao Y."/>
            <person name="Zhao W."/>
            <person name="Wang W."/>
            <person name="Lu H."/>
            <person name="Wang Q."/>
            <person name="Cui N."/>
            <person name="Li J."/>
            <person name="Chen X."/>
            <person name="Luo L."/>
            <person name="Yu J."/>
            <person name="Kang L."/>
            <person name="Cui F."/>
        </authorList>
    </citation>
    <scope>NUCLEOTIDE SEQUENCE [LARGE SCALE GENOMIC DNA]</scope>
    <source>
        <strain evidence="2">Lst14</strain>
    </source>
</reference>
<protein>
    <submittedName>
        <fullName evidence="2">Uncharacterized protein</fullName>
    </submittedName>
</protein>
<organism evidence="2 3">
    <name type="scientific">Laodelphax striatellus</name>
    <name type="common">Small brown planthopper</name>
    <name type="synonym">Delphax striatella</name>
    <dbReference type="NCBI Taxonomy" id="195883"/>
    <lineage>
        <taxon>Eukaryota</taxon>
        <taxon>Metazoa</taxon>
        <taxon>Ecdysozoa</taxon>
        <taxon>Arthropoda</taxon>
        <taxon>Hexapoda</taxon>
        <taxon>Insecta</taxon>
        <taxon>Pterygota</taxon>
        <taxon>Neoptera</taxon>
        <taxon>Paraneoptera</taxon>
        <taxon>Hemiptera</taxon>
        <taxon>Auchenorrhyncha</taxon>
        <taxon>Fulgoroidea</taxon>
        <taxon>Delphacidae</taxon>
        <taxon>Criomorphinae</taxon>
        <taxon>Laodelphax</taxon>
    </lineage>
</organism>
<dbReference type="EMBL" id="QKKF02010319">
    <property type="protein sequence ID" value="RZF44683.1"/>
    <property type="molecule type" value="Genomic_DNA"/>
</dbReference>
<gene>
    <name evidence="2" type="ORF">LSTR_LSTR000635</name>
</gene>
<dbReference type="InParanoid" id="A0A482XFX6"/>
<dbReference type="Proteomes" id="UP000291343">
    <property type="component" value="Unassembled WGS sequence"/>
</dbReference>